<protein>
    <submittedName>
        <fullName evidence="1">Uncharacterized protein</fullName>
    </submittedName>
</protein>
<keyword evidence="2" id="KW-1185">Reference proteome</keyword>
<dbReference type="OrthoDB" id="6795824at2759"/>
<evidence type="ECO:0000313" key="2">
    <source>
        <dbReference type="Proteomes" id="UP000410492"/>
    </source>
</evidence>
<accession>A0A653C6V7</accession>
<proteinExistence type="predicted"/>
<evidence type="ECO:0000313" key="1">
    <source>
        <dbReference type="EMBL" id="VEN43621.1"/>
    </source>
</evidence>
<sequence>MKDRSSYPTNTIVILLSFRAVFTDGQYSRFSKGLYSSQSPLTQNAFPCSFERINCLYRKFGSIVENYLAERSFHSRT</sequence>
<gene>
    <name evidence="1" type="ORF">CALMAC_LOCUS6709</name>
</gene>
<reference evidence="1 2" key="1">
    <citation type="submission" date="2019-01" db="EMBL/GenBank/DDBJ databases">
        <authorList>
            <person name="Sayadi A."/>
        </authorList>
    </citation>
    <scope>NUCLEOTIDE SEQUENCE [LARGE SCALE GENOMIC DNA]</scope>
</reference>
<name>A0A653C6V7_CALMS</name>
<dbReference type="AlphaFoldDB" id="A0A653C6V7"/>
<dbReference type="EMBL" id="CAACVG010007094">
    <property type="protein sequence ID" value="VEN43621.1"/>
    <property type="molecule type" value="Genomic_DNA"/>
</dbReference>
<dbReference type="Proteomes" id="UP000410492">
    <property type="component" value="Unassembled WGS sequence"/>
</dbReference>
<organism evidence="1 2">
    <name type="scientific">Callosobruchus maculatus</name>
    <name type="common">Southern cowpea weevil</name>
    <name type="synonym">Pulse bruchid</name>
    <dbReference type="NCBI Taxonomy" id="64391"/>
    <lineage>
        <taxon>Eukaryota</taxon>
        <taxon>Metazoa</taxon>
        <taxon>Ecdysozoa</taxon>
        <taxon>Arthropoda</taxon>
        <taxon>Hexapoda</taxon>
        <taxon>Insecta</taxon>
        <taxon>Pterygota</taxon>
        <taxon>Neoptera</taxon>
        <taxon>Endopterygota</taxon>
        <taxon>Coleoptera</taxon>
        <taxon>Polyphaga</taxon>
        <taxon>Cucujiformia</taxon>
        <taxon>Chrysomeloidea</taxon>
        <taxon>Chrysomelidae</taxon>
        <taxon>Bruchinae</taxon>
        <taxon>Bruchini</taxon>
        <taxon>Callosobruchus</taxon>
    </lineage>
</organism>